<evidence type="ECO:0000313" key="3">
    <source>
        <dbReference type="Proteomes" id="UP000268084"/>
    </source>
</evidence>
<accession>A0A3G8ZVG3</accession>
<name>A0A3G8ZVG3_9ACTN</name>
<reference evidence="2 3" key="1">
    <citation type="submission" date="2018-11" db="EMBL/GenBank/DDBJ databases">
        <authorList>
            <person name="Da X."/>
        </authorList>
    </citation>
    <scope>NUCLEOTIDE SEQUENCE [LARGE SCALE GENOMIC DNA]</scope>
    <source>
        <strain evidence="2 3">S14-144</strain>
    </source>
</reference>
<organism evidence="2 3">
    <name type="scientific">Nakamurella antarctica</name>
    <dbReference type="NCBI Taxonomy" id="1902245"/>
    <lineage>
        <taxon>Bacteria</taxon>
        <taxon>Bacillati</taxon>
        <taxon>Actinomycetota</taxon>
        <taxon>Actinomycetes</taxon>
        <taxon>Nakamurellales</taxon>
        <taxon>Nakamurellaceae</taxon>
        <taxon>Nakamurella</taxon>
    </lineage>
</organism>
<dbReference type="RefSeq" id="WP_124798916.1">
    <property type="nucleotide sequence ID" value="NZ_CP034170.1"/>
</dbReference>
<keyword evidence="3" id="KW-1185">Reference proteome</keyword>
<reference evidence="2 3" key="2">
    <citation type="submission" date="2018-12" db="EMBL/GenBank/DDBJ databases">
        <title>Nakamurella antarcticus sp. nov., isolated from Antarctica South Shetland Islands soil.</title>
        <authorList>
            <person name="Peng F."/>
        </authorList>
    </citation>
    <scope>NUCLEOTIDE SEQUENCE [LARGE SCALE GENOMIC DNA]</scope>
    <source>
        <strain evidence="2 3">S14-144</strain>
    </source>
</reference>
<dbReference type="OrthoDB" id="3252198at2"/>
<evidence type="ECO:0000313" key="2">
    <source>
        <dbReference type="EMBL" id="AZI58006.1"/>
    </source>
</evidence>
<gene>
    <name evidence="2" type="ORF">EH165_07485</name>
</gene>
<dbReference type="EMBL" id="CP034170">
    <property type="protein sequence ID" value="AZI58006.1"/>
    <property type="molecule type" value="Genomic_DNA"/>
</dbReference>
<dbReference type="Proteomes" id="UP000268084">
    <property type="component" value="Chromosome"/>
</dbReference>
<feature type="compositionally biased region" description="Basic and acidic residues" evidence="1">
    <location>
        <begin position="7"/>
        <end position="23"/>
    </location>
</feature>
<evidence type="ECO:0000256" key="1">
    <source>
        <dbReference type="SAM" id="MobiDB-lite"/>
    </source>
</evidence>
<proteinExistence type="predicted"/>
<protein>
    <submittedName>
        <fullName evidence="2">Uncharacterized protein</fullName>
    </submittedName>
</protein>
<sequence length="147" mass="15184">MVSDTDMSDKGADGTDDKDRALEIPRGGSTFPRVITVGVPAAMVRNGLDPKPEVKSRDDMSTEYGPAAGIAASQVPLGTLCALTVPRRRRMGAGADAVTVEWACLVPVSPSAFTPAVIDPGRPISCLLDVAEPRGGPDPRAGWSGGI</sequence>
<dbReference type="KEGG" id="nak:EH165_07485"/>
<feature type="region of interest" description="Disordered" evidence="1">
    <location>
        <begin position="1"/>
        <end position="28"/>
    </location>
</feature>
<dbReference type="AlphaFoldDB" id="A0A3G8ZVG3"/>